<gene>
    <name evidence="2" type="ORF">AABB28_17175</name>
</gene>
<evidence type="ECO:0000313" key="3">
    <source>
        <dbReference type="Proteomes" id="UP001451782"/>
    </source>
</evidence>
<protein>
    <submittedName>
        <fullName evidence="2">Uncharacterized protein</fullName>
    </submittedName>
</protein>
<dbReference type="KEGG" id="yag:AABB28_17175"/>
<dbReference type="AlphaFoldDB" id="A0AAN0M239"/>
<keyword evidence="1" id="KW-1133">Transmembrane helix</keyword>
<reference evidence="2 3" key="1">
    <citation type="submission" date="2024-04" db="EMBL/GenBank/DDBJ databases">
        <title>Phylogenomic analyses of a clade within the roseobacter group suggest taxonomic reassignments of species of the genera Aestuariivita, Citreicella, Loktanella, Nautella, Pelagibaca, Ruegeria, Thalassobius, Thiobacimonas and Tropicibacter, and the proposal o.</title>
        <authorList>
            <person name="Jeon C.O."/>
        </authorList>
    </citation>
    <scope>NUCLEOTIDE SEQUENCE [LARGE SCALE GENOMIC DNA]</scope>
    <source>
        <strain evidence="2 3">G8-12</strain>
    </source>
</reference>
<evidence type="ECO:0000256" key="1">
    <source>
        <dbReference type="SAM" id="Phobius"/>
    </source>
</evidence>
<sequence length="120" mass="13445">MIWTSVAGGLLYLYLPVSSVVSRLMGWQYDTELAFHISGFGAGVLLVFGVAGRLLLRATWFAMIKPMSGELADTLHNNWLRGFFSPIVRGWIHVDLNGEDRSGEKVKYTVVDGWNIRDPD</sequence>
<accession>A0AAN0M239</accession>
<proteinExistence type="predicted"/>
<evidence type="ECO:0000313" key="2">
    <source>
        <dbReference type="EMBL" id="WZU63545.1"/>
    </source>
</evidence>
<dbReference type="RefSeq" id="WP_342069926.1">
    <property type="nucleotide sequence ID" value="NZ_CP151762.1"/>
</dbReference>
<dbReference type="Proteomes" id="UP001451782">
    <property type="component" value="Chromosome"/>
</dbReference>
<keyword evidence="3" id="KW-1185">Reference proteome</keyword>
<keyword evidence="1" id="KW-0812">Transmembrane</keyword>
<feature type="transmembrane region" description="Helical" evidence="1">
    <location>
        <begin position="35"/>
        <end position="56"/>
    </location>
</feature>
<keyword evidence="1" id="KW-0472">Membrane</keyword>
<name>A0AAN0M239_9RHOB</name>
<dbReference type="EMBL" id="CP151762">
    <property type="protein sequence ID" value="WZU63545.1"/>
    <property type="molecule type" value="Genomic_DNA"/>
</dbReference>
<organism evidence="2 3">
    <name type="scientific">Yoonia algicola</name>
    <dbReference type="NCBI Taxonomy" id="3137368"/>
    <lineage>
        <taxon>Bacteria</taxon>
        <taxon>Pseudomonadati</taxon>
        <taxon>Pseudomonadota</taxon>
        <taxon>Alphaproteobacteria</taxon>
        <taxon>Rhodobacterales</taxon>
        <taxon>Paracoccaceae</taxon>
        <taxon>Yoonia</taxon>
    </lineage>
</organism>